<accession>A0A540R9N1</accession>
<evidence type="ECO:0000313" key="2">
    <source>
        <dbReference type="Proteomes" id="UP000318080"/>
    </source>
</evidence>
<evidence type="ECO:0000313" key="1">
    <source>
        <dbReference type="EMBL" id="TQE44450.1"/>
    </source>
</evidence>
<keyword evidence="2" id="KW-1185">Reference proteome</keyword>
<protein>
    <submittedName>
        <fullName evidence="1">Uncharacterized protein</fullName>
    </submittedName>
</protein>
<name>A0A540R9N1_9CORY</name>
<sequence>MSFDNQPITIETIAESEGALPAIEVFCGDEGYTAITLNWDSSKLDPAGVDLTPEQVDRLIFTLRKARRIAEVMRPVGYLPVC</sequence>
<dbReference type="RefSeq" id="WP_141628553.1">
    <property type="nucleotide sequence ID" value="NZ_VHIR01000002.1"/>
</dbReference>
<dbReference type="EMBL" id="VHIR01000002">
    <property type="protein sequence ID" value="TQE44450.1"/>
    <property type="molecule type" value="Genomic_DNA"/>
</dbReference>
<proteinExistence type="predicted"/>
<organism evidence="1 2">
    <name type="scientific">Corynebacterium phoceense</name>
    <dbReference type="NCBI Taxonomy" id="1686286"/>
    <lineage>
        <taxon>Bacteria</taxon>
        <taxon>Bacillati</taxon>
        <taxon>Actinomycetota</taxon>
        <taxon>Actinomycetes</taxon>
        <taxon>Mycobacteriales</taxon>
        <taxon>Corynebacteriaceae</taxon>
        <taxon>Corynebacterium</taxon>
    </lineage>
</organism>
<gene>
    <name evidence="1" type="ORF">EJK80_02410</name>
</gene>
<comment type="caution">
    <text evidence="1">The sequence shown here is derived from an EMBL/GenBank/DDBJ whole genome shotgun (WGS) entry which is preliminary data.</text>
</comment>
<dbReference type="AlphaFoldDB" id="A0A540R9N1"/>
<dbReference type="Proteomes" id="UP000318080">
    <property type="component" value="Unassembled WGS sequence"/>
</dbReference>
<reference evidence="1 2" key="1">
    <citation type="submission" date="2019-06" db="EMBL/GenBank/DDBJ databases">
        <title>Draft genome of C. phoceense Strain 272.</title>
        <authorList>
            <person name="Pacheco L.G.C."/>
            <person name="Barberis C.M."/>
            <person name="Almuzara M.N."/>
            <person name="Traglia G.M."/>
            <person name="Santos C.S."/>
            <person name="Rocha D.J.P.G."/>
            <person name="Aguiar E.R.G.R."/>
            <person name="Vay C.A."/>
        </authorList>
    </citation>
    <scope>NUCLEOTIDE SEQUENCE [LARGE SCALE GENOMIC DNA]</scope>
    <source>
        <strain evidence="1 2">272</strain>
    </source>
</reference>